<evidence type="ECO:0000259" key="17">
    <source>
        <dbReference type="PROSITE" id="PS50109"/>
    </source>
</evidence>
<keyword evidence="10 16" id="KW-1133">Transmembrane helix</keyword>
<dbReference type="SUPFAM" id="SSF52172">
    <property type="entry name" value="CheY-like"/>
    <property type="match status" value="1"/>
</dbReference>
<dbReference type="InterPro" id="IPR011006">
    <property type="entry name" value="CheY-like_superfamily"/>
</dbReference>
<keyword evidence="20" id="KW-1185">Reference proteome</keyword>
<dbReference type="Pfam" id="PF00072">
    <property type="entry name" value="Response_reg"/>
    <property type="match status" value="1"/>
</dbReference>
<dbReference type="PROSITE" id="PS50109">
    <property type="entry name" value="HIS_KIN"/>
    <property type="match status" value="1"/>
</dbReference>
<dbReference type="PANTHER" id="PTHR43047:SF72">
    <property type="entry name" value="OSMOSENSING HISTIDINE PROTEIN KINASE SLN1"/>
    <property type="match status" value="1"/>
</dbReference>
<protein>
    <recommendedName>
        <fullName evidence="3">histidine kinase</fullName>
        <ecNumber evidence="3">2.7.13.3</ecNumber>
    </recommendedName>
</protein>
<keyword evidence="12 16" id="KW-0472">Membrane</keyword>
<dbReference type="InterPro" id="IPR005467">
    <property type="entry name" value="His_kinase_dom"/>
</dbReference>
<evidence type="ECO:0000313" key="20">
    <source>
        <dbReference type="Proteomes" id="UP000073492"/>
    </source>
</evidence>
<evidence type="ECO:0000256" key="5">
    <source>
        <dbReference type="ARBA" id="ARBA00022679"/>
    </source>
</evidence>
<keyword evidence="8" id="KW-0418">Kinase</keyword>
<proteinExistence type="predicted"/>
<dbReference type="InterPro" id="IPR004358">
    <property type="entry name" value="Sig_transdc_His_kin-like_C"/>
</dbReference>
<evidence type="ECO:0000313" key="19">
    <source>
        <dbReference type="EMBL" id="KXT09789.1"/>
    </source>
</evidence>
<keyword evidence="6 16" id="KW-0812">Transmembrane</keyword>
<dbReference type="GO" id="GO:0009927">
    <property type="term" value="F:histidine phosphotransfer kinase activity"/>
    <property type="evidence" value="ECO:0007669"/>
    <property type="project" value="TreeGrafter"/>
</dbReference>
<comment type="subcellular location">
    <subcellularLocation>
        <location evidence="2">Membrane</location>
    </subcellularLocation>
</comment>
<keyword evidence="13" id="KW-0325">Glycoprotein</keyword>
<dbReference type="OrthoDB" id="60033at2759"/>
<dbReference type="SUPFAM" id="SSF55874">
    <property type="entry name" value="ATPase domain of HSP90 chaperone/DNA topoisomerase II/histidine kinase"/>
    <property type="match status" value="1"/>
</dbReference>
<dbReference type="Pfam" id="PF02518">
    <property type="entry name" value="HATPase_c"/>
    <property type="match status" value="1"/>
</dbReference>
<organism evidence="19 20">
    <name type="scientific">Pseudocercospora musae</name>
    <dbReference type="NCBI Taxonomy" id="113226"/>
    <lineage>
        <taxon>Eukaryota</taxon>
        <taxon>Fungi</taxon>
        <taxon>Dikarya</taxon>
        <taxon>Ascomycota</taxon>
        <taxon>Pezizomycotina</taxon>
        <taxon>Dothideomycetes</taxon>
        <taxon>Dothideomycetidae</taxon>
        <taxon>Mycosphaerellales</taxon>
        <taxon>Mycosphaerellaceae</taxon>
        <taxon>Pseudocercospora</taxon>
    </lineage>
</organism>
<dbReference type="GO" id="GO:0005886">
    <property type="term" value="C:plasma membrane"/>
    <property type="evidence" value="ECO:0007669"/>
    <property type="project" value="TreeGrafter"/>
</dbReference>
<dbReference type="PANTHER" id="PTHR43047">
    <property type="entry name" value="TWO-COMPONENT HISTIDINE PROTEIN KINASE"/>
    <property type="match status" value="1"/>
</dbReference>
<evidence type="ECO:0000256" key="13">
    <source>
        <dbReference type="ARBA" id="ARBA00023180"/>
    </source>
</evidence>
<dbReference type="InterPro" id="IPR003661">
    <property type="entry name" value="HisK_dim/P_dom"/>
</dbReference>
<dbReference type="InterPro" id="IPR036097">
    <property type="entry name" value="HisK_dim/P_sf"/>
</dbReference>
<dbReference type="GO" id="GO:0005524">
    <property type="term" value="F:ATP binding"/>
    <property type="evidence" value="ECO:0007669"/>
    <property type="project" value="UniProtKB-KW"/>
</dbReference>
<dbReference type="Pfam" id="PF00512">
    <property type="entry name" value="HisKA"/>
    <property type="match status" value="1"/>
</dbReference>
<evidence type="ECO:0000256" key="4">
    <source>
        <dbReference type="ARBA" id="ARBA00022553"/>
    </source>
</evidence>
<dbReference type="Gene3D" id="1.10.287.130">
    <property type="match status" value="1"/>
</dbReference>
<dbReference type="InterPro" id="IPR003594">
    <property type="entry name" value="HATPase_dom"/>
</dbReference>
<evidence type="ECO:0000256" key="3">
    <source>
        <dbReference type="ARBA" id="ARBA00012438"/>
    </source>
</evidence>
<evidence type="ECO:0000256" key="6">
    <source>
        <dbReference type="ARBA" id="ARBA00022692"/>
    </source>
</evidence>
<dbReference type="InterPro" id="IPR001789">
    <property type="entry name" value="Sig_transdc_resp-reg_receiver"/>
</dbReference>
<dbReference type="FunFam" id="3.40.50.2300:FF:000289">
    <property type="entry name" value="Osmosensing histidine protein kinase SLN1"/>
    <property type="match status" value="1"/>
</dbReference>
<keyword evidence="9" id="KW-0067">ATP-binding</keyword>
<dbReference type="Gene3D" id="3.40.50.2300">
    <property type="match status" value="1"/>
</dbReference>
<dbReference type="SMART" id="SM00387">
    <property type="entry name" value="HATPase_c"/>
    <property type="match status" value="1"/>
</dbReference>
<dbReference type="SUPFAM" id="SSF47384">
    <property type="entry name" value="Homodimeric domain of signal transducing histidine kinase"/>
    <property type="match status" value="1"/>
</dbReference>
<evidence type="ECO:0000256" key="15">
    <source>
        <dbReference type="SAM" id="MobiDB-lite"/>
    </source>
</evidence>
<accession>A0A139I562</accession>
<feature type="transmembrane region" description="Helical" evidence="16">
    <location>
        <begin position="385"/>
        <end position="409"/>
    </location>
</feature>
<feature type="modified residue" description="4-aspartylphosphate" evidence="14">
    <location>
        <position position="1016"/>
    </location>
</feature>
<dbReference type="GO" id="GO:0007234">
    <property type="term" value="P:osmosensory signaling via phosphorelay pathway"/>
    <property type="evidence" value="ECO:0007669"/>
    <property type="project" value="UniProtKB-ARBA"/>
</dbReference>
<gene>
    <name evidence="19" type="ORF">AC579_2125</name>
</gene>
<evidence type="ECO:0000256" key="14">
    <source>
        <dbReference type="PROSITE-ProRule" id="PRU00169"/>
    </source>
</evidence>
<dbReference type="EMBL" id="LFZO01000307">
    <property type="protein sequence ID" value="KXT09789.1"/>
    <property type="molecule type" value="Genomic_DNA"/>
</dbReference>
<feature type="region of interest" description="Disordered" evidence="15">
    <location>
        <begin position="420"/>
        <end position="441"/>
    </location>
</feature>
<dbReference type="GO" id="GO:0000155">
    <property type="term" value="F:phosphorelay sensor kinase activity"/>
    <property type="evidence" value="ECO:0007669"/>
    <property type="project" value="InterPro"/>
</dbReference>
<dbReference type="CDD" id="cd16922">
    <property type="entry name" value="HATPase_EvgS-ArcB-TorS-like"/>
    <property type="match status" value="1"/>
</dbReference>
<dbReference type="CDD" id="cd00082">
    <property type="entry name" value="HisKA"/>
    <property type="match status" value="1"/>
</dbReference>
<feature type="domain" description="Response regulatory" evidence="18">
    <location>
        <begin position="952"/>
        <end position="1081"/>
    </location>
</feature>
<evidence type="ECO:0000256" key="8">
    <source>
        <dbReference type="ARBA" id="ARBA00022777"/>
    </source>
</evidence>
<dbReference type="STRING" id="113226.A0A139I562"/>
<dbReference type="SMART" id="SM00448">
    <property type="entry name" value="REC"/>
    <property type="match status" value="1"/>
</dbReference>
<comment type="caution">
    <text evidence="19">The sequence shown here is derived from an EMBL/GenBank/DDBJ whole genome shotgun (WGS) entry which is preliminary data.</text>
</comment>
<name>A0A139I562_9PEZI</name>
<evidence type="ECO:0000256" key="11">
    <source>
        <dbReference type="ARBA" id="ARBA00023012"/>
    </source>
</evidence>
<keyword evidence="7" id="KW-0547">Nucleotide-binding</keyword>
<evidence type="ECO:0000256" key="16">
    <source>
        <dbReference type="SAM" id="Phobius"/>
    </source>
</evidence>
<evidence type="ECO:0000256" key="9">
    <source>
        <dbReference type="ARBA" id="ARBA00022840"/>
    </source>
</evidence>
<reference evidence="19 20" key="1">
    <citation type="submission" date="2015-07" db="EMBL/GenBank/DDBJ databases">
        <title>Comparative genomics of the Sigatoka disease complex on banana suggests a link between parallel evolutionary changes in Pseudocercospora fijiensis and Pseudocercospora eumusae and increased virulence on the banana host.</title>
        <authorList>
            <person name="Chang T.-C."/>
            <person name="Salvucci A."/>
            <person name="Crous P.W."/>
            <person name="Stergiopoulos I."/>
        </authorList>
    </citation>
    <scope>NUCLEOTIDE SEQUENCE [LARGE SCALE GENOMIC DNA]</scope>
    <source>
        <strain evidence="19 20">CBS 116634</strain>
    </source>
</reference>
<feature type="region of interest" description="Disordered" evidence="15">
    <location>
        <begin position="1081"/>
        <end position="1129"/>
    </location>
</feature>
<evidence type="ECO:0000256" key="7">
    <source>
        <dbReference type="ARBA" id="ARBA00022741"/>
    </source>
</evidence>
<keyword evidence="4 14" id="KW-0597">Phosphoprotein</keyword>
<dbReference type="SMART" id="SM00388">
    <property type="entry name" value="HisKA"/>
    <property type="match status" value="1"/>
</dbReference>
<dbReference type="PRINTS" id="PR00344">
    <property type="entry name" value="BCTRLSENSOR"/>
</dbReference>
<keyword evidence="5" id="KW-0808">Transferase</keyword>
<comment type="catalytic activity">
    <reaction evidence="1">
        <text>ATP + protein L-histidine = ADP + protein N-phospho-L-histidine.</text>
        <dbReference type="EC" id="2.7.13.3"/>
    </reaction>
</comment>
<dbReference type="AlphaFoldDB" id="A0A139I562"/>
<keyword evidence="11" id="KW-0902">Two-component regulatory system</keyword>
<evidence type="ECO:0000259" key="18">
    <source>
        <dbReference type="PROSITE" id="PS50110"/>
    </source>
</evidence>
<feature type="compositionally biased region" description="Polar residues" evidence="15">
    <location>
        <begin position="1101"/>
        <end position="1111"/>
    </location>
</feature>
<dbReference type="Gene3D" id="3.30.565.10">
    <property type="entry name" value="Histidine kinase-like ATPase, C-terminal domain"/>
    <property type="match status" value="1"/>
</dbReference>
<evidence type="ECO:0000256" key="12">
    <source>
        <dbReference type="ARBA" id="ARBA00023136"/>
    </source>
</evidence>
<dbReference type="CDD" id="cd17546">
    <property type="entry name" value="REC_hyHK_CKI1_RcsC-like"/>
    <property type="match status" value="1"/>
</dbReference>
<dbReference type="InterPro" id="IPR036890">
    <property type="entry name" value="HATPase_C_sf"/>
</dbReference>
<feature type="domain" description="Histidine kinase" evidence="17">
    <location>
        <begin position="556"/>
        <end position="851"/>
    </location>
</feature>
<dbReference type="Proteomes" id="UP000073492">
    <property type="component" value="Unassembled WGS sequence"/>
</dbReference>
<dbReference type="PROSITE" id="PS50110">
    <property type="entry name" value="RESPONSE_REGULATORY"/>
    <property type="match status" value="1"/>
</dbReference>
<evidence type="ECO:0000256" key="1">
    <source>
        <dbReference type="ARBA" id="ARBA00000085"/>
    </source>
</evidence>
<dbReference type="EC" id="2.7.13.3" evidence="3"/>
<dbReference type="FunFam" id="1.10.287.130:FF:000004">
    <property type="entry name" value="Ethylene receptor 1"/>
    <property type="match status" value="1"/>
</dbReference>
<evidence type="ECO:0000256" key="2">
    <source>
        <dbReference type="ARBA" id="ARBA00004370"/>
    </source>
</evidence>
<evidence type="ECO:0000256" key="10">
    <source>
        <dbReference type="ARBA" id="ARBA00022989"/>
    </source>
</evidence>
<sequence length="1129" mass="123217">MRISIRQQLAALLVLSSVLGLAILAIATWVVNHSFVLDVASSRLRTTVSLKAAQIAFNLELMQTAGTFITTRAVLQQALSRYNNGSDTSEENWTVAKADLEATLGNVGPLTSALILQAGVYSRNTTGPAGTGMVLNGTGMGANTIALPWRDANGNQAYLGEAHAGYPPALYPNITISTLDVDGLTEYTAEYNQKSLGIGSTLVLGPLMVNTTFSMLSITLPIVNNTSATDVLGWVTVVTDARLIQVVQQDQRGIGSTGLTLLIGPTNTTNQFAPGIIGNDTAARHVQVQYIIPLNSSVAKRHPQHVAGTVNAPFLASAYPAVEAAIVENTRGVDDVGSKMKTRNEADKGVSVGYSVPPTKLVDWVVVVEQARSEVWEPIDTLRTIILACLFGVVGFWLILSFPIAYWAVLPITRLRAATEQTVHPHRRDSNSQGSSDDTTMLKCCEKSTSSAKSVRKTPVGLIERIARWRGQRRGGLHIEEREGGSFRIPGKVPEKKQWIRDEMSDLIHTFNEMSDELYVQYTRLEERVRQRTIELEHSKKAAEAANESKTLFVANVSHELKTPLNGILGMCAVCMEEDDPSRLKQSLGIIYKSGDLLLRTLSDLLTFSTNQVGHQVLKLDEKEFFLRDLESQVFAIFLEQAKDRVIQLDVNFEEPPAVMVDLKDKNLRNAPLWGDIHRLLQVVINLTSNALKFTPAMGSVTVTIRALAELPLRRNSRASRIDRVGSKQNSRHTQLMEDGSAAGTANFINPRETSHVQDRLAERARSPPPGEEMFIEFEVSDTGPGIPEDLQQQIFEPFVQGDAGLSRKHSGTGLGLSICTQLVHLMRGSIKLKSTVGKGSTFTVKLPLRRLAHESTRTSRDGNVSASQRSSIAIIREEPEKSIEVPIKSSDQALDIDQTRQGISTMTEHDPLPPVVSVPADNASAQVAAIKKAAKDTKTAKEAQHDFSAIRVLVAEDNKVNQEVIRRMLKLEKILDVTIAENGEQALDLVKSTSSSRESPESITSTPPFDLIFMDIQMPTMDGLTSAKLIRQHGFTKPIVALTAFAEQSNVHDCLESGMDYFLAKPIKRPQLKQVLSEYCSPSPEPLDQTKSAPAAAAFPSTTDQKNGATVFSDGDGPRPVDCSDPGN</sequence>